<evidence type="ECO:0000313" key="2">
    <source>
        <dbReference type="EMBL" id="PBK79437.1"/>
    </source>
</evidence>
<keyword evidence="3" id="KW-1185">Reference proteome</keyword>
<gene>
    <name evidence="2" type="ORF">ARMGADRAFT_1040815</name>
</gene>
<dbReference type="EMBL" id="KZ293776">
    <property type="protein sequence ID" value="PBK79437.1"/>
    <property type="molecule type" value="Genomic_DNA"/>
</dbReference>
<dbReference type="AlphaFoldDB" id="A0A2H3CRS0"/>
<feature type="transmembrane region" description="Helical" evidence="1">
    <location>
        <begin position="23"/>
        <end position="42"/>
    </location>
</feature>
<keyword evidence="1" id="KW-1133">Transmembrane helix</keyword>
<organism evidence="2 3">
    <name type="scientific">Armillaria gallica</name>
    <name type="common">Bulbous honey fungus</name>
    <name type="synonym">Armillaria bulbosa</name>
    <dbReference type="NCBI Taxonomy" id="47427"/>
    <lineage>
        <taxon>Eukaryota</taxon>
        <taxon>Fungi</taxon>
        <taxon>Dikarya</taxon>
        <taxon>Basidiomycota</taxon>
        <taxon>Agaricomycotina</taxon>
        <taxon>Agaricomycetes</taxon>
        <taxon>Agaricomycetidae</taxon>
        <taxon>Agaricales</taxon>
        <taxon>Marasmiineae</taxon>
        <taxon>Physalacriaceae</taxon>
        <taxon>Armillaria</taxon>
    </lineage>
</organism>
<proteinExistence type="predicted"/>
<sequence>MPQPKNIWMKLASLVVASVNPGILSYIVAFVVVIGVSLSTILSPLKPGSMVKTLHKTVEKTYTDYDEHKDKLNELAGFDDKVNRLRIEVFKLKERCLQAPNDMSLTDLRSWRRYMRETKDIWVKARQSQRKIVELRKALKLSIVRARRDELEAAFAQNTSVTEPTFIFSSPIIGVVLEPNVLGVPIPLLPPPKQVIKARSQKLAAVHEPMVVMILLNFDVGKGDLRLLALLLGQSSSRYFTRGVHAGGSEWGLTGWGQTGSDKSCNVTWQEELGGTCHVQGGYINSEREGDLCSDGTK</sequence>
<dbReference type="InParanoid" id="A0A2H3CRS0"/>
<reference evidence="3" key="1">
    <citation type="journal article" date="2017" name="Nat. Ecol. Evol.">
        <title>Genome expansion and lineage-specific genetic innovations in the forest pathogenic fungi Armillaria.</title>
        <authorList>
            <person name="Sipos G."/>
            <person name="Prasanna A.N."/>
            <person name="Walter M.C."/>
            <person name="O'Connor E."/>
            <person name="Balint B."/>
            <person name="Krizsan K."/>
            <person name="Kiss B."/>
            <person name="Hess J."/>
            <person name="Varga T."/>
            <person name="Slot J."/>
            <person name="Riley R."/>
            <person name="Boka B."/>
            <person name="Rigling D."/>
            <person name="Barry K."/>
            <person name="Lee J."/>
            <person name="Mihaltcheva S."/>
            <person name="LaButti K."/>
            <person name="Lipzen A."/>
            <person name="Waldron R."/>
            <person name="Moloney N.M."/>
            <person name="Sperisen C."/>
            <person name="Kredics L."/>
            <person name="Vagvoelgyi C."/>
            <person name="Patrignani A."/>
            <person name="Fitzpatrick D."/>
            <person name="Nagy I."/>
            <person name="Doyle S."/>
            <person name="Anderson J.B."/>
            <person name="Grigoriev I.V."/>
            <person name="Gueldener U."/>
            <person name="Muensterkoetter M."/>
            <person name="Nagy L.G."/>
        </authorList>
    </citation>
    <scope>NUCLEOTIDE SEQUENCE [LARGE SCALE GENOMIC DNA]</scope>
    <source>
        <strain evidence="3">Ar21-2</strain>
    </source>
</reference>
<dbReference type="Proteomes" id="UP000217790">
    <property type="component" value="Unassembled WGS sequence"/>
</dbReference>
<protein>
    <submittedName>
        <fullName evidence="2">Uncharacterized protein</fullName>
    </submittedName>
</protein>
<keyword evidence="1" id="KW-0472">Membrane</keyword>
<evidence type="ECO:0000256" key="1">
    <source>
        <dbReference type="SAM" id="Phobius"/>
    </source>
</evidence>
<evidence type="ECO:0000313" key="3">
    <source>
        <dbReference type="Proteomes" id="UP000217790"/>
    </source>
</evidence>
<name>A0A2H3CRS0_ARMGA</name>
<accession>A0A2H3CRS0</accession>
<keyword evidence="1" id="KW-0812">Transmembrane</keyword>